<evidence type="ECO:0000256" key="6">
    <source>
        <dbReference type="ARBA" id="ARBA00048348"/>
    </source>
</evidence>
<dbReference type="GO" id="GO:0034599">
    <property type="term" value="P:cellular response to oxidative stress"/>
    <property type="evidence" value="ECO:0007669"/>
    <property type="project" value="TreeGrafter"/>
</dbReference>
<comment type="function">
    <text evidence="8">Reversible hydration of carbon dioxide.</text>
</comment>
<dbReference type="PANTHER" id="PTHR11002">
    <property type="entry name" value="CARBONIC ANHYDRASE"/>
    <property type="match status" value="1"/>
</dbReference>
<dbReference type="GO" id="GO:0071244">
    <property type="term" value="P:cellular response to carbon dioxide"/>
    <property type="evidence" value="ECO:0007669"/>
    <property type="project" value="TreeGrafter"/>
</dbReference>
<dbReference type="InterPro" id="IPR036874">
    <property type="entry name" value="Carbonic_anhydrase_sf"/>
</dbReference>
<feature type="binding site" evidence="7">
    <location>
        <position position="99"/>
    </location>
    <ligand>
        <name>Zn(2+)</name>
        <dbReference type="ChEBI" id="CHEBI:29105"/>
    </ligand>
</feature>
<organism evidence="9 10">
    <name type="scientific">Amanita muscaria (strain Koide BX008)</name>
    <dbReference type="NCBI Taxonomy" id="946122"/>
    <lineage>
        <taxon>Eukaryota</taxon>
        <taxon>Fungi</taxon>
        <taxon>Dikarya</taxon>
        <taxon>Basidiomycota</taxon>
        <taxon>Agaricomycotina</taxon>
        <taxon>Agaricomycetes</taxon>
        <taxon>Agaricomycetidae</taxon>
        <taxon>Agaricales</taxon>
        <taxon>Pluteineae</taxon>
        <taxon>Amanitaceae</taxon>
        <taxon>Amanita</taxon>
    </lineage>
</organism>
<evidence type="ECO:0000256" key="7">
    <source>
        <dbReference type="PIRSR" id="PIRSR601765-1"/>
    </source>
</evidence>
<keyword evidence="5 8" id="KW-0456">Lyase</keyword>
<dbReference type="OrthoDB" id="10248475at2759"/>
<dbReference type="GO" id="GO:0004089">
    <property type="term" value="F:carbonate dehydratase activity"/>
    <property type="evidence" value="ECO:0007669"/>
    <property type="project" value="UniProtKB-UniRule"/>
</dbReference>
<dbReference type="Pfam" id="PF00484">
    <property type="entry name" value="Pro_CA"/>
    <property type="match status" value="1"/>
</dbReference>
<name>A0A0C2XLA8_AMAMK</name>
<comment type="cofactor">
    <cofactor evidence="7">
        <name>Zn(2+)</name>
        <dbReference type="ChEBI" id="CHEBI:29105"/>
    </cofactor>
    <text evidence="7">Binds 1 zinc ion per subunit.</text>
</comment>
<evidence type="ECO:0000313" key="10">
    <source>
        <dbReference type="Proteomes" id="UP000054549"/>
    </source>
</evidence>
<comment type="similarity">
    <text evidence="1 8">Belongs to the beta-class carbonic anhydrase family.</text>
</comment>
<dbReference type="SMART" id="SM00947">
    <property type="entry name" value="Pro_CA"/>
    <property type="match status" value="1"/>
</dbReference>
<keyword evidence="4 7" id="KW-0862">Zinc</keyword>
<dbReference type="STRING" id="946122.A0A0C2XLA8"/>
<feature type="binding site" evidence="7">
    <location>
        <position position="45"/>
    </location>
    <ligand>
        <name>Zn(2+)</name>
        <dbReference type="ChEBI" id="CHEBI:29105"/>
    </ligand>
</feature>
<sequence length="212" mass="23257">MADQLPTLSRLLVQNATWARDVKPDFLEQSARGQQPHTLWIGCSDSRVPESVITNSRPGDIFVHRNIANQLHLDDINVLSVIAYAVDYLHVQHVVVVGHSECGGAAACLGAAQSLNYTGPSQTVPDHPADHPLNVWLAPLTELVASLNISTLDKKEALALVVEENVRRQVDNLSQTPTVKHAWERGQKVSIHGWVYDLSTGLLKDLEISRTG</sequence>
<gene>
    <name evidence="9" type="ORF">M378DRAFT_184250</name>
</gene>
<dbReference type="SUPFAM" id="SSF53056">
    <property type="entry name" value="beta-carbonic anhydrase, cab"/>
    <property type="match status" value="1"/>
</dbReference>
<protein>
    <recommendedName>
        <fullName evidence="2 8">Carbonic anhydrase</fullName>
        <ecNumber evidence="2 8">4.2.1.1</ecNumber>
    </recommendedName>
    <alternativeName>
        <fullName evidence="8">Carbonate dehydratase</fullName>
    </alternativeName>
</protein>
<evidence type="ECO:0000256" key="4">
    <source>
        <dbReference type="ARBA" id="ARBA00022833"/>
    </source>
</evidence>
<proteinExistence type="inferred from homology"/>
<comment type="catalytic activity">
    <reaction evidence="6 8">
        <text>hydrogencarbonate + H(+) = CO2 + H2O</text>
        <dbReference type="Rhea" id="RHEA:10748"/>
        <dbReference type="ChEBI" id="CHEBI:15377"/>
        <dbReference type="ChEBI" id="CHEBI:15378"/>
        <dbReference type="ChEBI" id="CHEBI:16526"/>
        <dbReference type="ChEBI" id="CHEBI:17544"/>
        <dbReference type="EC" id="4.2.1.1"/>
    </reaction>
</comment>
<dbReference type="FunCoup" id="A0A0C2XLA8">
    <property type="interactions" value="263"/>
</dbReference>
<evidence type="ECO:0000256" key="2">
    <source>
        <dbReference type="ARBA" id="ARBA00012925"/>
    </source>
</evidence>
<dbReference type="EC" id="4.2.1.1" evidence="2 8"/>
<dbReference type="InterPro" id="IPR001765">
    <property type="entry name" value="Carbonic_anhydrase"/>
</dbReference>
<dbReference type="EMBL" id="KN818225">
    <property type="protein sequence ID" value="KIL69878.1"/>
    <property type="molecule type" value="Genomic_DNA"/>
</dbReference>
<keyword evidence="10" id="KW-1185">Reference proteome</keyword>
<dbReference type="PANTHER" id="PTHR11002:SF76">
    <property type="entry name" value="CARBONIC ANHYDRASE"/>
    <property type="match status" value="1"/>
</dbReference>
<dbReference type="Proteomes" id="UP000054549">
    <property type="component" value="Unassembled WGS sequence"/>
</dbReference>
<keyword evidence="3 7" id="KW-0479">Metal-binding</keyword>
<dbReference type="HOGENOM" id="CLU_053879_3_2_1"/>
<feature type="binding site" evidence="7">
    <location>
        <position position="43"/>
    </location>
    <ligand>
        <name>Zn(2+)</name>
        <dbReference type="ChEBI" id="CHEBI:29105"/>
    </ligand>
</feature>
<dbReference type="InParanoid" id="A0A0C2XLA8"/>
<evidence type="ECO:0000256" key="3">
    <source>
        <dbReference type="ARBA" id="ARBA00022723"/>
    </source>
</evidence>
<evidence type="ECO:0000256" key="5">
    <source>
        <dbReference type="ARBA" id="ARBA00023239"/>
    </source>
</evidence>
<dbReference type="Gene3D" id="3.40.1050.10">
    <property type="entry name" value="Carbonic anhydrase"/>
    <property type="match status" value="1"/>
</dbReference>
<evidence type="ECO:0000256" key="1">
    <source>
        <dbReference type="ARBA" id="ARBA00006217"/>
    </source>
</evidence>
<feature type="binding site" evidence="7">
    <location>
        <position position="102"/>
    </location>
    <ligand>
        <name>Zn(2+)</name>
        <dbReference type="ChEBI" id="CHEBI:29105"/>
    </ligand>
</feature>
<accession>A0A0C2XLA8</accession>
<reference evidence="9 10" key="1">
    <citation type="submission" date="2014-04" db="EMBL/GenBank/DDBJ databases">
        <title>Evolutionary Origins and Diversification of the Mycorrhizal Mutualists.</title>
        <authorList>
            <consortium name="DOE Joint Genome Institute"/>
            <consortium name="Mycorrhizal Genomics Consortium"/>
            <person name="Kohler A."/>
            <person name="Kuo A."/>
            <person name="Nagy L.G."/>
            <person name="Floudas D."/>
            <person name="Copeland A."/>
            <person name="Barry K.W."/>
            <person name="Cichocki N."/>
            <person name="Veneault-Fourrey C."/>
            <person name="LaButti K."/>
            <person name="Lindquist E.A."/>
            <person name="Lipzen A."/>
            <person name="Lundell T."/>
            <person name="Morin E."/>
            <person name="Murat C."/>
            <person name="Riley R."/>
            <person name="Ohm R."/>
            <person name="Sun H."/>
            <person name="Tunlid A."/>
            <person name="Henrissat B."/>
            <person name="Grigoriev I.V."/>
            <person name="Hibbett D.S."/>
            <person name="Martin F."/>
        </authorList>
    </citation>
    <scope>NUCLEOTIDE SEQUENCE [LARGE SCALE GENOMIC DNA]</scope>
    <source>
        <strain evidence="9 10">Koide BX008</strain>
    </source>
</reference>
<dbReference type="GO" id="GO:0008270">
    <property type="term" value="F:zinc ion binding"/>
    <property type="evidence" value="ECO:0007669"/>
    <property type="project" value="UniProtKB-UniRule"/>
</dbReference>
<evidence type="ECO:0000313" key="9">
    <source>
        <dbReference type="EMBL" id="KIL69878.1"/>
    </source>
</evidence>
<evidence type="ECO:0000256" key="8">
    <source>
        <dbReference type="RuleBase" id="RU003956"/>
    </source>
</evidence>
<dbReference type="AlphaFoldDB" id="A0A0C2XLA8"/>